<dbReference type="PROSITE" id="PS50850">
    <property type="entry name" value="MFS"/>
    <property type="match status" value="1"/>
</dbReference>
<name>A0A423IAV9_9PSED</name>
<feature type="transmembrane region" description="Helical" evidence="5">
    <location>
        <begin position="146"/>
        <end position="166"/>
    </location>
</feature>
<evidence type="ECO:0000313" key="7">
    <source>
        <dbReference type="EMBL" id="RON22551.1"/>
    </source>
</evidence>
<evidence type="ECO:0000256" key="2">
    <source>
        <dbReference type="ARBA" id="ARBA00022692"/>
    </source>
</evidence>
<accession>A0A423IAV9</accession>
<keyword evidence="4 5" id="KW-0472">Membrane</keyword>
<protein>
    <submittedName>
        <fullName evidence="7">MFS transporter</fullName>
    </submittedName>
</protein>
<evidence type="ECO:0000256" key="5">
    <source>
        <dbReference type="SAM" id="Phobius"/>
    </source>
</evidence>
<comment type="subcellular location">
    <subcellularLocation>
        <location evidence="1">Membrane</location>
        <topology evidence="1">Multi-pass membrane protein</topology>
    </subcellularLocation>
</comment>
<dbReference type="CDD" id="cd17365">
    <property type="entry name" value="MFS_PcaK_like"/>
    <property type="match status" value="1"/>
</dbReference>
<sequence length="446" mass="47150">MRTIDVSALIDGAHFNAFHARVLFWCALIIIFDGYDLVIYGVVLPSLMAEWGLSSLQAGALGSCALVGMMLGALFFGSLSDRIGRRKTIIMCVTLFSGVTALNGLVQSPEAFALCRFVAGLGIGGVMPNVVALMNEYAPKKSRSTLVALMFSGYSLGGMLSAGLGMVLIPQWGWQAVFYVALIPLLALPFLIRQLPESLDFLLRTGQTVKAQILLTQAVPSYVPGATDQLNHIVAKGTNASIAQLFQEGRKLSTFMLWLAFFCCLLMVYALSSWLPKLMSAAGYGLNSSLAFLVALNLGAIIGAVAGGWLGDRIGIAKVLFVFFSCGALALSLLALKAPLPVLYLLIAVAGACTIGTQILANACTVQYYPPQIRATGLGWAMGVGRTGAIIGPLLGGALHASSLPLQASFLIFAIPGLVGAIAILVFLIQNARNRSGSLRHSYHTT</sequence>
<feature type="transmembrane region" description="Helical" evidence="5">
    <location>
        <begin position="342"/>
        <end position="365"/>
    </location>
</feature>
<feature type="transmembrane region" description="Helical" evidence="5">
    <location>
        <begin position="317"/>
        <end position="336"/>
    </location>
</feature>
<feature type="transmembrane region" description="Helical" evidence="5">
    <location>
        <begin position="88"/>
        <end position="105"/>
    </location>
</feature>
<dbReference type="PROSITE" id="PS00217">
    <property type="entry name" value="SUGAR_TRANSPORT_2"/>
    <property type="match status" value="1"/>
</dbReference>
<reference evidence="7 8" key="1">
    <citation type="submission" date="2016-10" db="EMBL/GenBank/DDBJ databases">
        <title>Comparative genome analysis of multiple Pseudomonas spp. focuses on biocontrol and plant growth promoting traits.</title>
        <authorList>
            <person name="Tao X.-Y."/>
            <person name="Taylor C.G."/>
        </authorList>
    </citation>
    <scope>NUCLEOTIDE SEQUENCE [LARGE SCALE GENOMIC DNA]</scope>
    <source>
        <strain evidence="7 8">48C10</strain>
    </source>
</reference>
<dbReference type="InterPro" id="IPR036259">
    <property type="entry name" value="MFS_trans_sf"/>
</dbReference>
<feature type="transmembrane region" description="Helical" evidence="5">
    <location>
        <begin position="22"/>
        <end position="43"/>
    </location>
</feature>
<dbReference type="PANTHER" id="PTHR23508">
    <property type="entry name" value="CARBOXYLIC ACID TRANSPORTER PROTEIN HOMOLOG"/>
    <property type="match status" value="1"/>
</dbReference>
<dbReference type="Pfam" id="PF07690">
    <property type="entry name" value="MFS_1"/>
    <property type="match status" value="1"/>
</dbReference>
<feature type="transmembrane region" description="Helical" evidence="5">
    <location>
        <begin position="111"/>
        <end position="134"/>
    </location>
</feature>
<feature type="transmembrane region" description="Helical" evidence="5">
    <location>
        <begin position="255"/>
        <end position="275"/>
    </location>
</feature>
<evidence type="ECO:0000259" key="6">
    <source>
        <dbReference type="PROSITE" id="PS50850"/>
    </source>
</evidence>
<dbReference type="InterPro" id="IPR020846">
    <property type="entry name" value="MFS_dom"/>
</dbReference>
<organism evidence="7 8">
    <name type="scientific">Pseudomonas lini</name>
    <dbReference type="NCBI Taxonomy" id="163011"/>
    <lineage>
        <taxon>Bacteria</taxon>
        <taxon>Pseudomonadati</taxon>
        <taxon>Pseudomonadota</taxon>
        <taxon>Gammaproteobacteria</taxon>
        <taxon>Pseudomonadales</taxon>
        <taxon>Pseudomonadaceae</taxon>
        <taxon>Pseudomonas</taxon>
    </lineage>
</organism>
<comment type="caution">
    <text evidence="7">The sequence shown here is derived from an EMBL/GenBank/DDBJ whole genome shotgun (WGS) entry which is preliminary data.</text>
</comment>
<dbReference type="Gene3D" id="1.20.1250.20">
    <property type="entry name" value="MFS general substrate transporter like domains"/>
    <property type="match status" value="1"/>
</dbReference>
<keyword evidence="3 5" id="KW-1133">Transmembrane helix</keyword>
<dbReference type="GO" id="GO:0005886">
    <property type="term" value="C:plasma membrane"/>
    <property type="evidence" value="ECO:0007669"/>
    <property type="project" value="TreeGrafter"/>
</dbReference>
<feature type="domain" description="Major facilitator superfamily (MFS) profile" evidence="6">
    <location>
        <begin position="22"/>
        <end position="432"/>
    </location>
</feature>
<feature type="transmembrane region" description="Helical" evidence="5">
    <location>
        <begin position="408"/>
        <end position="429"/>
    </location>
</feature>
<dbReference type="AlphaFoldDB" id="A0A423IAV9"/>
<dbReference type="PANTHER" id="PTHR23508:SF10">
    <property type="entry name" value="CARBOXYLIC ACID TRANSPORTER PROTEIN HOMOLOG"/>
    <property type="match status" value="1"/>
</dbReference>
<gene>
    <name evidence="7" type="ORF">BK663_26095</name>
</gene>
<evidence type="ECO:0000256" key="3">
    <source>
        <dbReference type="ARBA" id="ARBA00022989"/>
    </source>
</evidence>
<dbReference type="Proteomes" id="UP000284168">
    <property type="component" value="Unassembled WGS sequence"/>
</dbReference>
<dbReference type="InterPro" id="IPR005829">
    <property type="entry name" value="Sugar_transporter_CS"/>
</dbReference>
<keyword evidence="2 5" id="KW-0812">Transmembrane</keyword>
<feature type="transmembrane region" description="Helical" evidence="5">
    <location>
        <begin position="377"/>
        <end position="396"/>
    </location>
</feature>
<feature type="transmembrane region" description="Helical" evidence="5">
    <location>
        <begin position="55"/>
        <end position="76"/>
    </location>
</feature>
<dbReference type="RefSeq" id="WP_123722724.1">
    <property type="nucleotide sequence ID" value="NZ_MOBN01000041.1"/>
</dbReference>
<evidence type="ECO:0000256" key="4">
    <source>
        <dbReference type="ARBA" id="ARBA00023136"/>
    </source>
</evidence>
<dbReference type="EMBL" id="MOBN01000041">
    <property type="protein sequence ID" value="RON22551.1"/>
    <property type="molecule type" value="Genomic_DNA"/>
</dbReference>
<feature type="transmembrane region" description="Helical" evidence="5">
    <location>
        <begin position="290"/>
        <end position="310"/>
    </location>
</feature>
<proteinExistence type="predicted"/>
<evidence type="ECO:0000256" key="1">
    <source>
        <dbReference type="ARBA" id="ARBA00004141"/>
    </source>
</evidence>
<feature type="transmembrane region" description="Helical" evidence="5">
    <location>
        <begin position="172"/>
        <end position="192"/>
    </location>
</feature>
<dbReference type="InterPro" id="IPR011701">
    <property type="entry name" value="MFS"/>
</dbReference>
<dbReference type="GO" id="GO:0046943">
    <property type="term" value="F:carboxylic acid transmembrane transporter activity"/>
    <property type="evidence" value="ECO:0007669"/>
    <property type="project" value="TreeGrafter"/>
</dbReference>
<dbReference type="SUPFAM" id="SSF103473">
    <property type="entry name" value="MFS general substrate transporter"/>
    <property type="match status" value="1"/>
</dbReference>
<evidence type="ECO:0000313" key="8">
    <source>
        <dbReference type="Proteomes" id="UP000284168"/>
    </source>
</evidence>